<keyword evidence="1" id="KW-0732">Signal</keyword>
<protein>
    <submittedName>
        <fullName evidence="2">Uncharacterized protein</fullName>
    </submittedName>
</protein>
<name>A0A1Y6CZ16_9GAMM</name>
<evidence type="ECO:0000256" key="1">
    <source>
        <dbReference type="SAM" id="SignalP"/>
    </source>
</evidence>
<feature type="signal peptide" evidence="1">
    <location>
        <begin position="1"/>
        <end position="25"/>
    </location>
</feature>
<gene>
    <name evidence="2" type="ORF">SAMN02949497_2921</name>
</gene>
<accession>A0A1Y6CZ16</accession>
<evidence type="ECO:0000313" key="3">
    <source>
        <dbReference type="Proteomes" id="UP000192923"/>
    </source>
</evidence>
<dbReference type="STRING" id="1760988.SAMN02949497_2921"/>
<feature type="chain" id="PRO_5012667108" evidence="1">
    <location>
        <begin position="26"/>
        <end position="110"/>
    </location>
</feature>
<organism evidence="2 3">
    <name type="scientific">Methylomagnum ishizawai</name>
    <dbReference type="NCBI Taxonomy" id="1760988"/>
    <lineage>
        <taxon>Bacteria</taxon>
        <taxon>Pseudomonadati</taxon>
        <taxon>Pseudomonadota</taxon>
        <taxon>Gammaproteobacteria</taxon>
        <taxon>Methylococcales</taxon>
        <taxon>Methylococcaceae</taxon>
        <taxon>Methylomagnum</taxon>
    </lineage>
</organism>
<evidence type="ECO:0000313" key="2">
    <source>
        <dbReference type="EMBL" id="SMF95556.1"/>
    </source>
</evidence>
<dbReference type="EMBL" id="FXAM01000001">
    <property type="protein sequence ID" value="SMF95556.1"/>
    <property type="molecule type" value="Genomic_DNA"/>
</dbReference>
<reference evidence="2 3" key="1">
    <citation type="submission" date="2016-12" db="EMBL/GenBank/DDBJ databases">
        <authorList>
            <person name="Song W.-J."/>
            <person name="Kurnit D.M."/>
        </authorList>
    </citation>
    <scope>NUCLEOTIDE SEQUENCE [LARGE SCALE GENOMIC DNA]</scope>
    <source>
        <strain evidence="2 3">175</strain>
    </source>
</reference>
<dbReference type="RefSeq" id="WP_254899384.1">
    <property type="nucleotide sequence ID" value="NZ_FXAM01000001.1"/>
</dbReference>
<dbReference type="AlphaFoldDB" id="A0A1Y6CZ16"/>
<sequence>MTHTFRTTTLLVALASGASIASAQAAYPAADFKPSVIYLAPDFASHTSGGASATTAHDPKYPAATFESKVLYQAPDLAAHSSSAAAAATTPYDPKYPAAHFEPQILHPAK</sequence>
<dbReference type="Proteomes" id="UP000192923">
    <property type="component" value="Unassembled WGS sequence"/>
</dbReference>
<keyword evidence="3" id="KW-1185">Reference proteome</keyword>
<proteinExistence type="predicted"/>